<dbReference type="PROSITE" id="PS01124">
    <property type="entry name" value="HTH_ARAC_FAMILY_2"/>
    <property type="match status" value="1"/>
</dbReference>
<evidence type="ECO:0000313" key="11">
    <source>
        <dbReference type="EMBL" id="MFB9758725.1"/>
    </source>
</evidence>
<dbReference type="Gene3D" id="1.10.10.60">
    <property type="entry name" value="Homeodomain-like"/>
    <property type="match status" value="2"/>
</dbReference>
<evidence type="ECO:0000256" key="6">
    <source>
        <dbReference type="ARBA" id="ARBA00023125"/>
    </source>
</evidence>
<evidence type="ECO:0000256" key="1">
    <source>
        <dbReference type="ARBA" id="ARBA00004496"/>
    </source>
</evidence>
<evidence type="ECO:0000259" key="9">
    <source>
        <dbReference type="PROSITE" id="PS01124"/>
    </source>
</evidence>
<dbReference type="InterPro" id="IPR051552">
    <property type="entry name" value="HptR"/>
</dbReference>
<feature type="modified residue" description="4-aspartylphosphate" evidence="8">
    <location>
        <position position="55"/>
    </location>
</feature>
<dbReference type="Gene3D" id="3.40.50.2300">
    <property type="match status" value="1"/>
</dbReference>
<comment type="caution">
    <text evidence="11">The sequence shown here is derived from an EMBL/GenBank/DDBJ whole genome shotgun (WGS) entry which is preliminary data.</text>
</comment>
<dbReference type="SUPFAM" id="SSF52172">
    <property type="entry name" value="CheY-like"/>
    <property type="match status" value="1"/>
</dbReference>
<dbReference type="PANTHER" id="PTHR42713:SF3">
    <property type="entry name" value="TRANSCRIPTIONAL REGULATORY PROTEIN HPTR"/>
    <property type="match status" value="1"/>
</dbReference>
<dbReference type="SMART" id="SM00448">
    <property type="entry name" value="REC"/>
    <property type="match status" value="1"/>
</dbReference>
<keyword evidence="2" id="KW-0963">Cytoplasm</keyword>
<keyword evidence="4" id="KW-0902">Two-component regulatory system</keyword>
<evidence type="ECO:0000256" key="3">
    <source>
        <dbReference type="ARBA" id="ARBA00022553"/>
    </source>
</evidence>
<sequence length="357" mass="42415">MFKTIIVDDEKWTREVIKQFGRWEQYGIEIIGEAGDGEEGLQLIEKLSPDIVITDMKMPGMDGMELLQTLTERFPHIQLIVASGYNDFIYMRQAIHSKVNEYLLKPIHEDELNLALEKCTKEIKSQQDSYTYQPFSFANHNLSLLIREYKKTVTSFLQEANVLGFESAHQRFYEELKKIEGIDRNALFKIHQEFILILEEQMLKNNYNVNDIFEKNKSLYDRLETSLERMIEQHQTLGKYFIEYMLHMNKRKNRVDLGEIKEYIERNFTDSHISLEVLANKFFVSKEYLSKAFKNKYGCNITEYIISHRMEHARKLLISNELQIKSIAQMVGYEDVSYFYRVFKKYFKLSPGEMRSN</sequence>
<reference evidence="11 12" key="1">
    <citation type="submission" date="2024-09" db="EMBL/GenBank/DDBJ databases">
        <authorList>
            <person name="Sun Q."/>
            <person name="Mori K."/>
        </authorList>
    </citation>
    <scope>NUCLEOTIDE SEQUENCE [LARGE SCALE GENOMIC DNA]</scope>
    <source>
        <strain evidence="11 12">JCM 11201</strain>
    </source>
</reference>
<evidence type="ECO:0000256" key="5">
    <source>
        <dbReference type="ARBA" id="ARBA00023015"/>
    </source>
</evidence>
<keyword evidence="6" id="KW-0238">DNA-binding</keyword>
<evidence type="ECO:0000256" key="2">
    <source>
        <dbReference type="ARBA" id="ARBA00022490"/>
    </source>
</evidence>
<evidence type="ECO:0000256" key="8">
    <source>
        <dbReference type="PROSITE-ProRule" id="PRU00169"/>
    </source>
</evidence>
<dbReference type="Proteomes" id="UP001589609">
    <property type="component" value="Unassembled WGS sequence"/>
</dbReference>
<dbReference type="CDD" id="cd17536">
    <property type="entry name" value="REC_YesN-like"/>
    <property type="match status" value="1"/>
</dbReference>
<dbReference type="Pfam" id="PF00072">
    <property type="entry name" value="Response_reg"/>
    <property type="match status" value="1"/>
</dbReference>
<comment type="subcellular location">
    <subcellularLocation>
        <location evidence="1">Cytoplasm</location>
    </subcellularLocation>
</comment>
<evidence type="ECO:0000259" key="10">
    <source>
        <dbReference type="PROSITE" id="PS50110"/>
    </source>
</evidence>
<evidence type="ECO:0000256" key="4">
    <source>
        <dbReference type="ARBA" id="ARBA00023012"/>
    </source>
</evidence>
<dbReference type="InterPro" id="IPR018062">
    <property type="entry name" value="HTH_AraC-typ_CS"/>
</dbReference>
<feature type="domain" description="Response regulatory" evidence="10">
    <location>
        <begin position="3"/>
        <end position="120"/>
    </location>
</feature>
<dbReference type="SMART" id="SM00342">
    <property type="entry name" value="HTH_ARAC"/>
    <property type="match status" value="1"/>
</dbReference>
<evidence type="ECO:0000256" key="7">
    <source>
        <dbReference type="ARBA" id="ARBA00023163"/>
    </source>
</evidence>
<dbReference type="InterPro" id="IPR011006">
    <property type="entry name" value="CheY-like_superfamily"/>
</dbReference>
<organism evidence="11 12">
    <name type="scientific">Ectobacillus funiculus</name>
    <dbReference type="NCBI Taxonomy" id="137993"/>
    <lineage>
        <taxon>Bacteria</taxon>
        <taxon>Bacillati</taxon>
        <taxon>Bacillota</taxon>
        <taxon>Bacilli</taxon>
        <taxon>Bacillales</taxon>
        <taxon>Bacillaceae</taxon>
        <taxon>Ectobacillus</taxon>
    </lineage>
</organism>
<keyword evidence="5" id="KW-0805">Transcription regulation</keyword>
<keyword evidence="12" id="KW-1185">Reference proteome</keyword>
<dbReference type="PROSITE" id="PS50110">
    <property type="entry name" value="RESPONSE_REGULATORY"/>
    <property type="match status" value="1"/>
</dbReference>
<dbReference type="EMBL" id="JBHMAF010000038">
    <property type="protein sequence ID" value="MFB9758725.1"/>
    <property type="molecule type" value="Genomic_DNA"/>
</dbReference>
<dbReference type="Pfam" id="PF12833">
    <property type="entry name" value="HTH_18"/>
    <property type="match status" value="1"/>
</dbReference>
<dbReference type="RefSeq" id="WP_379949015.1">
    <property type="nucleotide sequence ID" value="NZ_JBHMAF010000038.1"/>
</dbReference>
<dbReference type="InterPro" id="IPR018060">
    <property type="entry name" value="HTH_AraC"/>
</dbReference>
<accession>A0ABV5WDS0</accession>
<dbReference type="InterPro" id="IPR001789">
    <property type="entry name" value="Sig_transdc_resp-reg_receiver"/>
</dbReference>
<dbReference type="InterPro" id="IPR020449">
    <property type="entry name" value="Tscrpt_reg_AraC-type_HTH"/>
</dbReference>
<gene>
    <name evidence="11" type="ORF">ACFFMS_09485</name>
</gene>
<dbReference type="PROSITE" id="PS00041">
    <property type="entry name" value="HTH_ARAC_FAMILY_1"/>
    <property type="match status" value="1"/>
</dbReference>
<dbReference type="PANTHER" id="PTHR42713">
    <property type="entry name" value="HISTIDINE KINASE-RELATED"/>
    <property type="match status" value="1"/>
</dbReference>
<name>A0ABV5WDS0_9BACI</name>
<protein>
    <submittedName>
        <fullName evidence="11">Response regulator</fullName>
    </submittedName>
</protein>
<dbReference type="SUPFAM" id="SSF46689">
    <property type="entry name" value="Homeodomain-like"/>
    <property type="match status" value="1"/>
</dbReference>
<dbReference type="PRINTS" id="PR00032">
    <property type="entry name" value="HTHARAC"/>
</dbReference>
<feature type="domain" description="HTH araC/xylS-type" evidence="9">
    <location>
        <begin position="258"/>
        <end position="357"/>
    </location>
</feature>
<keyword evidence="7" id="KW-0804">Transcription</keyword>
<proteinExistence type="predicted"/>
<dbReference type="InterPro" id="IPR009057">
    <property type="entry name" value="Homeodomain-like_sf"/>
</dbReference>
<evidence type="ECO:0000313" key="12">
    <source>
        <dbReference type="Proteomes" id="UP001589609"/>
    </source>
</evidence>
<keyword evidence="3 8" id="KW-0597">Phosphoprotein</keyword>